<evidence type="ECO:0000256" key="7">
    <source>
        <dbReference type="ARBA" id="ARBA00022796"/>
    </source>
</evidence>
<accession>A0A0N4UIX6</accession>
<dbReference type="SUPFAM" id="SSF81665">
    <property type="entry name" value="Calcium ATPase, transmembrane domain M"/>
    <property type="match status" value="1"/>
</dbReference>
<evidence type="ECO:0000256" key="4">
    <source>
        <dbReference type="ARBA" id="ARBA00022692"/>
    </source>
</evidence>
<dbReference type="EC" id="7.2.2.8" evidence="2"/>
<keyword evidence="8 14" id="KW-0067">ATP-binding</keyword>
<evidence type="ECO:0000256" key="11">
    <source>
        <dbReference type="ARBA" id="ARBA00023008"/>
    </source>
</evidence>
<dbReference type="WBParaSite" id="DME_0000757901-mRNA-1">
    <property type="protein sequence ID" value="DME_0000757901-mRNA-1"/>
    <property type="gene ID" value="DME_0000757901"/>
</dbReference>
<keyword evidence="17" id="KW-1185">Reference proteome</keyword>
<dbReference type="InterPro" id="IPR023299">
    <property type="entry name" value="ATPase_P-typ_cyto_dom_N"/>
</dbReference>
<keyword evidence="10 14" id="KW-1133">Transmembrane helix</keyword>
<dbReference type="GO" id="GO:0012505">
    <property type="term" value="C:endomembrane system"/>
    <property type="evidence" value="ECO:0007669"/>
    <property type="project" value="UniProtKB-SubCell"/>
</dbReference>
<keyword evidence="13 14" id="KW-0472">Membrane</keyword>
<reference evidence="18" key="1">
    <citation type="submission" date="2017-02" db="UniProtKB">
        <authorList>
            <consortium name="WormBaseParasite"/>
        </authorList>
    </citation>
    <scope>IDENTIFICATION</scope>
</reference>
<evidence type="ECO:0000313" key="18">
    <source>
        <dbReference type="WBParaSite" id="DME_0000757901-mRNA-1"/>
    </source>
</evidence>
<evidence type="ECO:0000256" key="1">
    <source>
        <dbReference type="ARBA" id="ARBA00004127"/>
    </source>
</evidence>
<dbReference type="InterPro" id="IPR044492">
    <property type="entry name" value="P_typ_ATPase_HD_dom"/>
</dbReference>
<evidence type="ECO:0000256" key="8">
    <source>
        <dbReference type="ARBA" id="ARBA00022840"/>
    </source>
</evidence>
<evidence type="ECO:0000256" key="3">
    <source>
        <dbReference type="ARBA" id="ARBA00022448"/>
    </source>
</evidence>
<dbReference type="FunFam" id="3.40.50.1000:FF:000144">
    <property type="entry name" value="copper-transporting ATPase 1 isoform X2"/>
    <property type="match status" value="1"/>
</dbReference>
<dbReference type="InterPro" id="IPR027256">
    <property type="entry name" value="P-typ_ATPase_IB"/>
</dbReference>
<keyword evidence="6 14" id="KW-0547">Nucleotide-binding</keyword>
<evidence type="ECO:0000256" key="5">
    <source>
        <dbReference type="ARBA" id="ARBA00022723"/>
    </source>
</evidence>
<dbReference type="EMBL" id="UYYG01000034">
    <property type="protein sequence ID" value="VDN51873.1"/>
    <property type="molecule type" value="Genomic_DNA"/>
</dbReference>
<keyword evidence="5 14" id="KW-0479">Metal-binding</keyword>
<dbReference type="GO" id="GO:0016887">
    <property type="term" value="F:ATP hydrolysis activity"/>
    <property type="evidence" value="ECO:0007669"/>
    <property type="project" value="InterPro"/>
</dbReference>
<dbReference type="PANTHER" id="PTHR46594">
    <property type="entry name" value="P-TYPE CATION-TRANSPORTING ATPASE"/>
    <property type="match status" value="1"/>
</dbReference>
<dbReference type="SUPFAM" id="SSF56784">
    <property type="entry name" value="HAD-like"/>
    <property type="match status" value="1"/>
</dbReference>
<dbReference type="SFLD" id="SFLDF00027">
    <property type="entry name" value="p-type_atpase"/>
    <property type="match status" value="1"/>
</dbReference>
<dbReference type="STRING" id="318479.A0A0N4UIX6"/>
<dbReference type="NCBIfam" id="TIGR01525">
    <property type="entry name" value="ATPase-IB_hvy"/>
    <property type="match status" value="1"/>
</dbReference>
<dbReference type="PRINTS" id="PR00120">
    <property type="entry name" value="HATPASE"/>
</dbReference>
<dbReference type="PROSITE" id="PS00154">
    <property type="entry name" value="ATPASE_E1_E2"/>
    <property type="match status" value="1"/>
</dbReference>
<dbReference type="InterPro" id="IPR023298">
    <property type="entry name" value="ATPase_P-typ_TM_dom_sf"/>
</dbReference>
<dbReference type="NCBIfam" id="TIGR01494">
    <property type="entry name" value="ATPase_P-type"/>
    <property type="match status" value="1"/>
</dbReference>
<sequence length="572" mass="61525">MADQLAAYFVPFVITISVLTLIIWTVIGIYFINDNYSNNFEVFEAAFKRSFEAAITVLAIACPCSLGLATPTAVMVGTGIGASNGILIKGGGPLETAHKVTTVIFDKTGTITEGHPRLVRLYLLVTEPNFSLCKILAIIGSAESSSEHPIGVSISAFTKEYLKTSEYATVKRFRTSAGNGISCDVSNIDEMLARSVASYSSGSLTNVGVDSFIHLINGSVELKYLQDKNQNLAVAESNKNNLRTEGDYHVVIGNERWLAKNAISVNSVTGNVMETEQAKGNISVICAINGHCVAVISIADAIKKEAPLAVWALQKMGIRVILLTGDNWRTAQTTAAQVGIREAFAEVLPNQKQIKIEQLQKVGECVAMVGDGINDSPALASADVGIAIANGSDVAIESAGIVLVKNDLIDVVGAIKLSKKTTERIRLNFIFAIFYNAISIPIAAGLFLPFGFGIQPWMAAASMALSSVSVVTSSLLLKTFKKPTNRTLENPEFRRHKAYLASGNVETVVHRGLDDYTIRKVSSRVSLNSIISSINSIFGSQHSMSHISREDKEQLLSCNKLSKMEVAESILI</sequence>
<keyword evidence="4 14" id="KW-0812">Transmembrane</keyword>
<reference evidence="15 17" key="2">
    <citation type="submission" date="2018-11" db="EMBL/GenBank/DDBJ databases">
        <authorList>
            <consortium name="Pathogen Informatics"/>
        </authorList>
    </citation>
    <scope>NUCLEOTIDE SEQUENCE [LARGE SCALE GENOMIC DNA]</scope>
</reference>
<dbReference type="SFLD" id="SFLDS00003">
    <property type="entry name" value="Haloacid_Dehalogenase"/>
    <property type="match status" value="1"/>
</dbReference>
<dbReference type="GO" id="GO:0140581">
    <property type="term" value="F:P-type monovalent copper transporter activity"/>
    <property type="evidence" value="ECO:0007669"/>
    <property type="project" value="UniProtKB-EC"/>
</dbReference>
<comment type="caution">
    <text evidence="14">Lacks conserved residue(s) required for the propagation of feature annotation.</text>
</comment>
<evidence type="ECO:0000256" key="2">
    <source>
        <dbReference type="ARBA" id="ARBA00012517"/>
    </source>
</evidence>
<evidence type="ECO:0000256" key="6">
    <source>
        <dbReference type="ARBA" id="ARBA00022741"/>
    </source>
</evidence>
<dbReference type="Proteomes" id="UP000038040">
    <property type="component" value="Unplaced"/>
</dbReference>
<keyword evidence="12" id="KW-0406">Ion transport</keyword>
<evidence type="ECO:0000256" key="13">
    <source>
        <dbReference type="ARBA" id="ARBA00023136"/>
    </source>
</evidence>
<dbReference type="InterPro" id="IPR036412">
    <property type="entry name" value="HAD-like_sf"/>
</dbReference>
<keyword evidence="11" id="KW-0186">Copper</keyword>
<dbReference type="GO" id="GO:0005524">
    <property type="term" value="F:ATP binding"/>
    <property type="evidence" value="ECO:0007669"/>
    <property type="project" value="UniProtKB-UniRule"/>
</dbReference>
<evidence type="ECO:0000313" key="17">
    <source>
        <dbReference type="Proteomes" id="UP000274756"/>
    </source>
</evidence>
<dbReference type="Pfam" id="PF00702">
    <property type="entry name" value="Hydrolase"/>
    <property type="match status" value="1"/>
</dbReference>
<dbReference type="Gene3D" id="3.40.50.1000">
    <property type="entry name" value="HAD superfamily/HAD-like"/>
    <property type="match status" value="1"/>
</dbReference>
<keyword evidence="9" id="KW-1278">Translocase</keyword>
<dbReference type="PRINTS" id="PR00119">
    <property type="entry name" value="CATATPASE"/>
</dbReference>
<dbReference type="InterPro" id="IPR018303">
    <property type="entry name" value="ATPase_P-typ_P_site"/>
</dbReference>
<dbReference type="AlphaFoldDB" id="A0A0N4UIX6"/>
<feature type="transmembrane region" description="Helical" evidence="14">
    <location>
        <begin position="429"/>
        <end position="451"/>
    </location>
</feature>
<dbReference type="SFLD" id="SFLDG00002">
    <property type="entry name" value="C1.7:_P-type_atpase_like"/>
    <property type="match status" value="1"/>
</dbReference>
<keyword evidence="7" id="KW-0187">Copper transport</keyword>
<evidence type="ECO:0000256" key="12">
    <source>
        <dbReference type="ARBA" id="ARBA00023065"/>
    </source>
</evidence>
<dbReference type="GO" id="GO:0046872">
    <property type="term" value="F:metal ion binding"/>
    <property type="evidence" value="ECO:0007669"/>
    <property type="project" value="UniProtKB-KW"/>
</dbReference>
<evidence type="ECO:0000256" key="10">
    <source>
        <dbReference type="ARBA" id="ARBA00022989"/>
    </source>
</evidence>
<feature type="transmembrane region" description="Helical" evidence="14">
    <location>
        <begin position="6"/>
        <end position="32"/>
    </location>
</feature>
<dbReference type="InterPro" id="IPR023214">
    <property type="entry name" value="HAD_sf"/>
</dbReference>
<evidence type="ECO:0000313" key="15">
    <source>
        <dbReference type="EMBL" id="VDN51873.1"/>
    </source>
</evidence>
<comment type="subcellular location">
    <subcellularLocation>
        <location evidence="1">Endomembrane system</location>
        <topology evidence="1">Multi-pass membrane protein</topology>
    </subcellularLocation>
    <subcellularLocation>
        <location evidence="14">Membrane</location>
    </subcellularLocation>
</comment>
<dbReference type="Gene3D" id="3.40.1110.10">
    <property type="entry name" value="Calcium-transporting ATPase, cytoplasmic domain N"/>
    <property type="match status" value="1"/>
</dbReference>
<evidence type="ECO:0000313" key="16">
    <source>
        <dbReference type="Proteomes" id="UP000038040"/>
    </source>
</evidence>
<dbReference type="Proteomes" id="UP000274756">
    <property type="component" value="Unassembled WGS sequence"/>
</dbReference>
<comment type="similarity">
    <text evidence="14">Belongs to the cation transport ATPase (P-type) (TC 3.A.3) family. Type IB subfamily.</text>
</comment>
<dbReference type="OrthoDB" id="432719at2759"/>
<keyword evidence="3" id="KW-0813">Transport</keyword>
<proteinExistence type="inferred from homology"/>
<dbReference type="GO" id="GO:0016020">
    <property type="term" value="C:membrane"/>
    <property type="evidence" value="ECO:0007669"/>
    <property type="project" value="UniProtKB-SubCell"/>
</dbReference>
<name>A0A0N4UIX6_DRAME</name>
<protein>
    <recommendedName>
        <fullName evidence="2">P-type Cu(+) transporter</fullName>
        <ecNumber evidence="2">7.2.2.8</ecNumber>
    </recommendedName>
</protein>
<evidence type="ECO:0000256" key="14">
    <source>
        <dbReference type="RuleBase" id="RU362081"/>
    </source>
</evidence>
<evidence type="ECO:0000256" key="9">
    <source>
        <dbReference type="ARBA" id="ARBA00022967"/>
    </source>
</evidence>
<feature type="transmembrane region" description="Helical" evidence="14">
    <location>
        <begin position="457"/>
        <end position="477"/>
    </location>
</feature>
<dbReference type="PANTHER" id="PTHR46594:SF4">
    <property type="entry name" value="P-TYPE CATION-TRANSPORTING ATPASE"/>
    <property type="match status" value="1"/>
</dbReference>
<organism evidence="16 18">
    <name type="scientific">Dracunculus medinensis</name>
    <name type="common">Guinea worm</name>
    <dbReference type="NCBI Taxonomy" id="318479"/>
    <lineage>
        <taxon>Eukaryota</taxon>
        <taxon>Metazoa</taxon>
        <taxon>Ecdysozoa</taxon>
        <taxon>Nematoda</taxon>
        <taxon>Chromadorea</taxon>
        <taxon>Rhabditida</taxon>
        <taxon>Spirurina</taxon>
        <taxon>Dracunculoidea</taxon>
        <taxon>Dracunculidae</taxon>
        <taxon>Dracunculus</taxon>
    </lineage>
</organism>
<dbReference type="InterPro" id="IPR001757">
    <property type="entry name" value="P_typ_ATPase"/>
</dbReference>
<gene>
    <name evidence="15" type="ORF">DME_LOCUS1846</name>
</gene>